<dbReference type="EMBL" id="CP036318">
    <property type="protein sequence ID" value="QDV54937.1"/>
    <property type="molecule type" value="Genomic_DNA"/>
</dbReference>
<gene>
    <name evidence="1" type="ORF">Mal33_09030</name>
</gene>
<protein>
    <submittedName>
        <fullName evidence="1">Uncharacterized protein</fullName>
    </submittedName>
</protein>
<dbReference type="Proteomes" id="UP000316770">
    <property type="component" value="Chromosome"/>
</dbReference>
<accession>A0A518IPD9</accession>
<organism evidence="1 2">
    <name type="scientific">Rosistilla oblonga</name>
    <dbReference type="NCBI Taxonomy" id="2527990"/>
    <lineage>
        <taxon>Bacteria</taxon>
        <taxon>Pseudomonadati</taxon>
        <taxon>Planctomycetota</taxon>
        <taxon>Planctomycetia</taxon>
        <taxon>Pirellulales</taxon>
        <taxon>Pirellulaceae</taxon>
        <taxon>Rosistilla</taxon>
    </lineage>
</organism>
<name>A0A518IPD9_9BACT</name>
<dbReference type="AlphaFoldDB" id="A0A518IPD9"/>
<sequence>MMDLQFQNPKARPACGASSRLLRLASAIPLIVLMTGCGPTGIERYPISGTVTYRGQPVKHGTIMFEPDASKGNSGAAGSATIVDGKFDSSADGTGFTGGPQIVSIQGFSGVDANPEYAPYGTPIGEGKSYIKSFDFPENEAVEQDFEMADVIDG</sequence>
<dbReference type="RefSeq" id="WP_145282648.1">
    <property type="nucleotide sequence ID" value="NZ_CP036318.1"/>
</dbReference>
<reference evidence="1 2" key="1">
    <citation type="submission" date="2019-02" db="EMBL/GenBank/DDBJ databases">
        <title>Deep-cultivation of Planctomycetes and their phenomic and genomic characterization uncovers novel biology.</title>
        <authorList>
            <person name="Wiegand S."/>
            <person name="Jogler M."/>
            <person name="Boedeker C."/>
            <person name="Pinto D."/>
            <person name="Vollmers J."/>
            <person name="Rivas-Marin E."/>
            <person name="Kohn T."/>
            <person name="Peeters S.H."/>
            <person name="Heuer A."/>
            <person name="Rast P."/>
            <person name="Oberbeckmann S."/>
            <person name="Bunk B."/>
            <person name="Jeske O."/>
            <person name="Meyerdierks A."/>
            <person name="Storesund J.E."/>
            <person name="Kallscheuer N."/>
            <person name="Luecker S."/>
            <person name="Lage O.M."/>
            <person name="Pohl T."/>
            <person name="Merkel B.J."/>
            <person name="Hornburger P."/>
            <person name="Mueller R.-W."/>
            <person name="Bruemmer F."/>
            <person name="Labrenz M."/>
            <person name="Spormann A.M."/>
            <person name="Op den Camp H."/>
            <person name="Overmann J."/>
            <person name="Amann R."/>
            <person name="Jetten M.S.M."/>
            <person name="Mascher T."/>
            <person name="Medema M.H."/>
            <person name="Devos D.P."/>
            <person name="Kaster A.-K."/>
            <person name="Ovreas L."/>
            <person name="Rohde M."/>
            <person name="Galperin M.Y."/>
            <person name="Jogler C."/>
        </authorList>
    </citation>
    <scope>NUCLEOTIDE SEQUENCE [LARGE SCALE GENOMIC DNA]</scope>
    <source>
        <strain evidence="1 2">Mal33</strain>
    </source>
</reference>
<evidence type="ECO:0000313" key="2">
    <source>
        <dbReference type="Proteomes" id="UP000316770"/>
    </source>
</evidence>
<keyword evidence="2" id="KW-1185">Reference proteome</keyword>
<evidence type="ECO:0000313" key="1">
    <source>
        <dbReference type="EMBL" id="QDV54937.1"/>
    </source>
</evidence>
<proteinExistence type="predicted"/>